<dbReference type="Proteomes" id="UP001162501">
    <property type="component" value="Chromosome 28"/>
</dbReference>
<proteinExistence type="predicted"/>
<dbReference type="EMBL" id="OX596112">
    <property type="protein sequence ID" value="CAN0388395.1"/>
    <property type="molecule type" value="Genomic_DNA"/>
</dbReference>
<name>A0AC59ZE73_RANTA</name>
<accession>A0AC59ZE73</accession>
<reference evidence="1" key="1">
    <citation type="submission" date="2023-05" db="EMBL/GenBank/DDBJ databases">
        <authorList>
            <consortium name="ELIXIR-Norway"/>
        </authorList>
    </citation>
    <scope>NUCLEOTIDE SEQUENCE</scope>
</reference>
<organism evidence="1 2">
    <name type="scientific">Rangifer tarandus platyrhynchus</name>
    <name type="common">Svalbard reindeer</name>
    <dbReference type="NCBI Taxonomy" id="3082113"/>
    <lineage>
        <taxon>Eukaryota</taxon>
        <taxon>Metazoa</taxon>
        <taxon>Chordata</taxon>
        <taxon>Craniata</taxon>
        <taxon>Vertebrata</taxon>
        <taxon>Euteleostomi</taxon>
        <taxon>Mammalia</taxon>
        <taxon>Eutheria</taxon>
        <taxon>Laurasiatheria</taxon>
        <taxon>Artiodactyla</taxon>
        <taxon>Ruminantia</taxon>
        <taxon>Pecora</taxon>
        <taxon>Cervidae</taxon>
        <taxon>Odocoileinae</taxon>
        <taxon>Rangifer</taxon>
    </lineage>
</organism>
<protein>
    <submittedName>
        <fullName evidence="1">Uncharacterized protein</fullName>
    </submittedName>
</protein>
<evidence type="ECO:0000313" key="2">
    <source>
        <dbReference type="Proteomes" id="UP001162501"/>
    </source>
</evidence>
<reference evidence="1" key="2">
    <citation type="submission" date="2025-03" db="EMBL/GenBank/DDBJ databases">
        <authorList>
            <consortium name="ELIXIR-Norway"/>
            <consortium name="Elixir Norway"/>
        </authorList>
    </citation>
    <scope>NUCLEOTIDE SEQUENCE</scope>
</reference>
<evidence type="ECO:0000313" key="1">
    <source>
        <dbReference type="EMBL" id="CAN0388395.1"/>
    </source>
</evidence>
<sequence>MATMAHAIMPSAQLSLTSSCCSCFGTVCLAISASHLPPVRMTMKCFLFLAVAAGCLPVLIIKTRPAKVPYDTLLTELAAVQEEIVTVHNTLRRGVSPPASNMLKMNWSEEAAQNARMLSKDCELVQSNALKRRIANTFCGENMHLTTYPISWSNVIRIWYNEYKYFQYGEWTLTDDDMTTEHYTQVVWATSYLIGCGVSSCHKGIHYLYICHYCHEGNDPEKKNVPYNKGSPCGDCPNNCEDKLCTNPCIYYDEYNNCNTQTQRLGCKHLSVQRLCKASCMCQTEIK</sequence>
<gene>
    <name evidence="1" type="ORF">MRATA1EN22A_LOCUS17272</name>
</gene>